<dbReference type="GeneTree" id="ENSGT00940000161587"/>
<dbReference type="AlphaFoldDB" id="H2Y6D5"/>
<comment type="similarity">
    <text evidence="4">Belongs to the actin family. ARP1 subfamily.</text>
</comment>
<reference evidence="5" key="2">
    <citation type="submission" date="2025-08" db="UniProtKB">
        <authorList>
            <consortium name="Ensembl"/>
        </authorList>
    </citation>
    <scope>IDENTIFICATION</scope>
</reference>
<reference evidence="5" key="3">
    <citation type="submission" date="2025-09" db="UniProtKB">
        <authorList>
            <consortium name="Ensembl"/>
        </authorList>
    </citation>
    <scope>IDENTIFICATION</scope>
</reference>
<dbReference type="STRING" id="51511.ENSCSAVP00000000883"/>
<protein>
    <submittedName>
        <fullName evidence="5">Uncharacterized protein</fullName>
    </submittedName>
</protein>
<evidence type="ECO:0000256" key="1">
    <source>
        <dbReference type="ARBA" id="ARBA00004245"/>
    </source>
</evidence>
<dbReference type="InterPro" id="IPR020902">
    <property type="entry name" value="Actin/actin-like_CS"/>
</dbReference>
<dbReference type="FunCoup" id="H2Y6D5">
    <property type="interactions" value="557"/>
</dbReference>
<sequence>MDSYDIITNQPVVIDNGSGMVKAGFAGDQVPKSYFPNYIGRPKHVRVMAGALEGDIFIGPKAQDHRGLLNIRYPMEHGIITDWNDMERIWQYVYSKNELQTFPEEHPVLLTEAPLNPRRNRERAAEIFFETFNVPAFFVSIQAVLSLYSAGKTTGLVLDSGDGVTHAVPIYEGFSLPHSILRTDVAGRDVTRYLQLLLRKEGFNFKTSAEREIVKTIKEKACYLSQNPSKEEGIENEKKLYSLPDGNLIEVGTEVVVVYLIQILTLDLELGIGSAKYRAPEVLFQPDLIGEESLGVHEGMKYPWLTTTFGVNIEILTHFIICGYFTGFGDRLLSDIKRQAPKDVKIRMLAAQERLYSTWIGGSILASLDTFKKMWVSKREYEEDKHRAVHRKML</sequence>
<keyword evidence="2" id="KW-0963">Cytoplasm</keyword>
<name>H2Y6D5_CIOSA</name>
<proteinExistence type="inferred from homology"/>
<reference evidence="6" key="1">
    <citation type="submission" date="2003-08" db="EMBL/GenBank/DDBJ databases">
        <authorList>
            <person name="Birren B."/>
            <person name="Nusbaum C."/>
            <person name="Abebe A."/>
            <person name="Abouelleil A."/>
            <person name="Adekoya E."/>
            <person name="Ait-zahra M."/>
            <person name="Allen N."/>
            <person name="Allen T."/>
            <person name="An P."/>
            <person name="Anderson M."/>
            <person name="Anderson S."/>
            <person name="Arachchi H."/>
            <person name="Armbruster J."/>
            <person name="Bachantsang P."/>
            <person name="Baldwin J."/>
            <person name="Barry A."/>
            <person name="Bayul T."/>
            <person name="Blitshsteyn B."/>
            <person name="Bloom T."/>
            <person name="Blye J."/>
            <person name="Boguslavskiy L."/>
            <person name="Borowsky M."/>
            <person name="Boukhgalter B."/>
            <person name="Brunache A."/>
            <person name="Butler J."/>
            <person name="Calixte N."/>
            <person name="Calvo S."/>
            <person name="Camarata J."/>
            <person name="Campo K."/>
            <person name="Chang J."/>
            <person name="Cheshatsang Y."/>
            <person name="Citroen M."/>
            <person name="Collymore A."/>
            <person name="Considine T."/>
            <person name="Cook A."/>
            <person name="Cooke P."/>
            <person name="Corum B."/>
            <person name="Cuomo C."/>
            <person name="David R."/>
            <person name="Dawoe T."/>
            <person name="Degray S."/>
            <person name="Dodge S."/>
            <person name="Dooley K."/>
            <person name="Dorje P."/>
            <person name="Dorjee K."/>
            <person name="Dorris L."/>
            <person name="Duffey N."/>
            <person name="Dupes A."/>
            <person name="Elkins T."/>
            <person name="Engels R."/>
            <person name="Erickson J."/>
            <person name="Farina A."/>
            <person name="Faro S."/>
            <person name="Ferreira P."/>
            <person name="Fischer H."/>
            <person name="Fitzgerald M."/>
            <person name="Foley K."/>
            <person name="Gage D."/>
            <person name="Galagan J."/>
            <person name="Gearin G."/>
            <person name="Gnerre S."/>
            <person name="Gnirke A."/>
            <person name="Goyette A."/>
            <person name="Graham J."/>
            <person name="Grandbois E."/>
            <person name="Gyaltsen K."/>
            <person name="Hafez N."/>
            <person name="Hagopian D."/>
            <person name="Hagos B."/>
            <person name="Hall J."/>
            <person name="Hatcher B."/>
            <person name="Heller A."/>
            <person name="Higgins H."/>
            <person name="Honan T."/>
            <person name="Horn A."/>
            <person name="Houde N."/>
            <person name="Hughes L."/>
            <person name="Hulme W."/>
            <person name="Husby E."/>
            <person name="Iliev I."/>
            <person name="Jaffe D."/>
            <person name="Jones C."/>
            <person name="Kamal M."/>
            <person name="Kamat A."/>
            <person name="Kamvysselis M."/>
            <person name="Karlsson E."/>
            <person name="Kells C."/>
            <person name="Kieu A."/>
            <person name="Kisner P."/>
            <person name="Kodira C."/>
            <person name="Kulbokas E."/>
            <person name="Labutti K."/>
            <person name="Lama D."/>
            <person name="Landers T."/>
            <person name="Leger J."/>
            <person name="Levine S."/>
            <person name="Lewis D."/>
            <person name="Lewis T."/>
            <person name="Lindblad-toh K."/>
            <person name="Liu X."/>
            <person name="Lokyitsang T."/>
            <person name="Lokyitsang Y."/>
            <person name="Lucien O."/>
            <person name="Lui A."/>
            <person name="Ma L.J."/>
            <person name="Mabbitt R."/>
            <person name="Macdonald J."/>
            <person name="Maclean C."/>
            <person name="Major J."/>
            <person name="Manning J."/>
            <person name="Marabella R."/>
            <person name="Maru K."/>
            <person name="Matthews C."/>
            <person name="Mauceli E."/>
            <person name="Mccarthy M."/>
            <person name="Mcdonough S."/>
            <person name="Mcghee T."/>
            <person name="Meldrim J."/>
            <person name="Meneus L."/>
            <person name="Mesirov J."/>
            <person name="Mihalev A."/>
            <person name="Mihova T."/>
            <person name="Mikkelsen T."/>
            <person name="Mlenga V."/>
            <person name="Moru K."/>
            <person name="Mozes J."/>
            <person name="Mulrain L."/>
            <person name="Munson G."/>
            <person name="Naylor J."/>
            <person name="Newes C."/>
            <person name="Nguyen C."/>
            <person name="Nguyen N."/>
            <person name="Nguyen T."/>
            <person name="Nicol R."/>
            <person name="Nielsen C."/>
            <person name="Nizzari M."/>
            <person name="Norbu C."/>
            <person name="Norbu N."/>
            <person name="O'donnell P."/>
            <person name="Okoawo O."/>
            <person name="O'leary S."/>
            <person name="Omotosho B."/>
            <person name="O'neill K."/>
            <person name="Osman S."/>
            <person name="Parker S."/>
            <person name="Perrin D."/>
            <person name="Phunkhang P."/>
            <person name="Piqani B."/>
            <person name="Purcell S."/>
            <person name="Rachupka T."/>
            <person name="Ramasamy U."/>
            <person name="Rameau R."/>
            <person name="Ray V."/>
            <person name="Raymond C."/>
            <person name="Retta R."/>
            <person name="Richardson S."/>
            <person name="Rise C."/>
            <person name="Rodriguez J."/>
            <person name="Rogers J."/>
            <person name="Rogov P."/>
            <person name="Rutman M."/>
            <person name="Schupbach R."/>
            <person name="Seaman C."/>
            <person name="Settipalli S."/>
            <person name="Sharpe T."/>
            <person name="Sheridan J."/>
            <person name="Sherpa N."/>
            <person name="Shi J."/>
            <person name="Smirnov S."/>
            <person name="Smith C."/>
            <person name="Sougnez C."/>
            <person name="Spencer B."/>
            <person name="Stalker J."/>
            <person name="Stange-thomann N."/>
            <person name="Stavropoulos S."/>
            <person name="Stetson K."/>
            <person name="Stone C."/>
            <person name="Stone S."/>
            <person name="Stubbs M."/>
            <person name="Talamas J."/>
            <person name="Tchuinga P."/>
            <person name="Tenzing P."/>
            <person name="Tesfaye S."/>
            <person name="Theodore J."/>
            <person name="Thoulutsang Y."/>
            <person name="Topham K."/>
            <person name="Towey S."/>
            <person name="Tsamla T."/>
            <person name="Tsomo N."/>
            <person name="Vallee D."/>
            <person name="Vassiliev H."/>
            <person name="Venkataraman V."/>
            <person name="Vinson J."/>
            <person name="Vo A."/>
            <person name="Wade C."/>
            <person name="Wang S."/>
            <person name="Wangchuk T."/>
            <person name="Wangdi T."/>
            <person name="Whittaker C."/>
            <person name="Wilkinson J."/>
            <person name="Wu Y."/>
            <person name="Wyman D."/>
            <person name="Yadav S."/>
            <person name="Yang S."/>
            <person name="Yang X."/>
            <person name="Yeager S."/>
            <person name="Yee E."/>
            <person name="Young G."/>
            <person name="Zainoun J."/>
            <person name="Zembeck L."/>
            <person name="Zimmer A."/>
            <person name="Zody M."/>
            <person name="Lander E."/>
        </authorList>
    </citation>
    <scope>NUCLEOTIDE SEQUENCE [LARGE SCALE GENOMIC DNA]</scope>
</reference>
<dbReference type="PROSITE" id="PS01132">
    <property type="entry name" value="ACTINS_ACT_LIKE"/>
    <property type="match status" value="1"/>
</dbReference>
<keyword evidence="6" id="KW-1185">Reference proteome</keyword>
<evidence type="ECO:0000256" key="4">
    <source>
        <dbReference type="ARBA" id="ARBA00038483"/>
    </source>
</evidence>
<dbReference type="Gene3D" id="3.30.420.40">
    <property type="match status" value="2"/>
</dbReference>
<evidence type="ECO:0000256" key="2">
    <source>
        <dbReference type="ARBA" id="ARBA00022490"/>
    </source>
</evidence>
<evidence type="ECO:0000313" key="5">
    <source>
        <dbReference type="Ensembl" id="ENSCSAVP00000000883.1"/>
    </source>
</evidence>
<dbReference type="InterPro" id="IPR004000">
    <property type="entry name" value="Actin"/>
</dbReference>
<dbReference type="Proteomes" id="UP000007875">
    <property type="component" value="Unassembled WGS sequence"/>
</dbReference>
<dbReference type="CDD" id="cd10216">
    <property type="entry name" value="ASKHA_NBD_Arp1"/>
    <property type="match status" value="1"/>
</dbReference>
<dbReference type="PRINTS" id="PR00190">
    <property type="entry name" value="ACTIN"/>
</dbReference>
<keyword evidence="3" id="KW-0206">Cytoskeleton</keyword>
<dbReference type="SUPFAM" id="SSF53067">
    <property type="entry name" value="Actin-like ATPase domain"/>
    <property type="match status" value="2"/>
</dbReference>
<dbReference type="Pfam" id="PF00022">
    <property type="entry name" value="Actin"/>
    <property type="match status" value="1"/>
</dbReference>
<dbReference type="InterPro" id="IPR043129">
    <property type="entry name" value="ATPase_NBD"/>
</dbReference>
<dbReference type="Gene3D" id="3.90.640.10">
    <property type="entry name" value="Actin, Chain A, domain 4"/>
    <property type="match status" value="1"/>
</dbReference>
<dbReference type="PANTHER" id="PTHR11937">
    <property type="entry name" value="ACTIN"/>
    <property type="match status" value="1"/>
</dbReference>
<dbReference type="Ensembl" id="ENSCSAVT00000000892.1">
    <property type="protein sequence ID" value="ENSCSAVP00000000883.1"/>
    <property type="gene ID" value="ENSCSAVG00000000501.1"/>
</dbReference>
<dbReference type="OMA" id="YTTWTGG"/>
<dbReference type="SMART" id="SM00268">
    <property type="entry name" value="ACTIN"/>
    <property type="match status" value="1"/>
</dbReference>
<dbReference type="InterPro" id="IPR004001">
    <property type="entry name" value="Actin_CS"/>
</dbReference>
<accession>H2Y6D5</accession>
<comment type="subcellular location">
    <subcellularLocation>
        <location evidence="1">Cytoplasm</location>
        <location evidence="1">Cytoskeleton</location>
    </subcellularLocation>
</comment>
<organism evidence="5 6">
    <name type="scientific">Ciona savignyi</name>
    <name type="common">Pacific transparent sea squirt</name>
    <dbReference type="NCBI Taxonomy" id="51511"/>
    <lineage>
        <taxon>Eukaryota</taxon>
        <taxon>Metazoa</taxon>
        <taxon>Chordata</taxon>
        <taxon>Tunicata</taxon>
        <taxon>Ascidiacea</taxon>
        <taxon>Phlebobranchia</taxon>
        <taxon>Cionidae</taxon>
        <taxon>Ciona</taxon>
    </lineage>
</organism>
<dbReference type="InParanoid" id="H2Y6D5"/>
<dbReference type="FunFam" id="3.30.420.40:FF:000188">
    <property type="entry name" value="Actin like 6B"/>
    <property type="match status" value="2"/>
</dbReference>
<evidence type="ECO:0000256" key="3">
    <source>
        <dbReference type="ARBA" id="ARBA00023212"/>
    </source>
</evidence>
<evidence type="ECO:0000313" key="6">
    <source>
        <dbReference type="Proteomes" id="UP000007875"/>
    </source>
</evidence>
<dbReference type="eggNOG" id="KOG0676">
    <property type="taxonomic scope" value="Eukaryota"/>
</dbReference>
<dbReference type="PROSITE" id="PS00432">
    <property type="entry name" value="ACTINS_2"/>
    <property type="match status" value="1"/>
</dbReference>
<dbReference type="GO" id="GO:0005856">
    <property type="term" value="C:cytoskeleton"/>
    <property type="evidence" value="ECO:0007669"/>
    <property type="project" value="UniProtKB-SubCell"/>
</dbReference>